<feature type="compositionally biased region" description="Polar residues" evidence="1">
    <location>
        <begin position="280"/>
        <end position="301"/>
    </location>
</feature>
<feature type="compositionally biased region" description="Low complexity" evidence="1">
    <location>
        <begin position="369"/>
        <end position="413"/>
    </location>
</feature>
<organism evidence="2 3">
    <name type="scientific">Ambrosiozyma monospora</name>
    <name type="common">Yeast</name>
    <name type="synonym">Endomycopsis monosporus</name>
    <dbReference type="NCBI Taxonomy" id="43982"/>
    <lineage>
        <taxon>Eukaryota</taxon>
        <taxon>Fungi</taxon>
        <taxon>Dikarya</taxon>
        <taxon>Ascomycota</taxon>
        <taxon>Saccharomycotina</taxon>
        <taxon>Pichiomycetes</taxon>
        <taxon>Pichiales</taxon>
        <taxon>Pichiaceae</taxon>
        <taxon>Ambrosiozyma</taxon>
    </lineage>
</organism>
<gene>
    <name evidence="2" type="ORF">Amon01_000671800</name>
</gene>
<dbReference type="EMBL" id="BSXU01004442">
    <property type="protein sequence ID" value="GMG44155.1"/>
    <property type="molecule type" value="Genomic_DNA"/>
</dbReference>
<feature type="region of interest" description="Disordered" evidence="1">
    <location>
        <begin position="191"/>
        <end position="243"/>
    </location>
</feature>
<feature type="region of interest" description="Disordered" evidence="1">
    <location>
        <begin position="273"/>
        <end position="458"/>
    </location>
</feature>
<name>A0A9W6Z3D4_AMBMO</name>
<keyword evidence="3" id="KW-1185">Reference proteome</keyword>
<comment type="caution">
    <text evidence="2">The sequence shown here is derived from an EMBL/GenBank/DDBJ whole genome shotgun (WGS) entry which is preliminary data.</text>
</comment>
<dbReference type="AlphaFoldDB" id="A0A9W6Z3D4"/>
<feature type="compositionally biased region" description="Low complexity" evidence="1">
    <location>
        <begin position="91"/>
        <end position="105"/>
    </location>
</feature>
<feature type="compositionally biased region" description="Low complexity" evidence="1">
    <location>
        <begin position="302"/>
        <end position="330"/>
    </location>
</feature>
<feature type="compositionally biased region" description="Gly residues" evidence="1">
    <location>
        <begin position="414"/>
        <end position="432"/>
    </location>
</feature>
<evidence type="ECO:0000313" key="2">
    <source>
        <dbReference type="EMBL" id="GMG44155.1"/>
    </source>
</evidence>
<reference evidence="2" key="1">
    <citation type="submission" date="2023-04" db="EMBL/GenBank/DDBJ databases">
        <title>Ambrosiozyma monospora NBRC 1965.</title>
        <authorList>
            <person name="Ichikawa N."/>
            <person name="Sato H."/>
            <person name="Tonouchi N."/>
        </authorList>
    </citation>
    <scope>NUCLEOTIDE SEQUENCE</scope>
    <source>
        <strain evidence="2">NBRC 1965</strain>
    </source>
</reference>
<accession>A0A9W6Z3D4</accession>
<dbReference type="OrthoDB" id="3998153at2759"/>
<sequence length="458" mass="49276">MVQLRTEQEKTKQEETRHKNLMLSLELLNCAKNARIPPELIPCFFVDPPKDVREKIDHYVTSFKNNPPPSAQPLPQTQPLQGGRRDRGGIYQDMYQQQQQQMYSQPLPQAPNLQKTPIYEYPDSSGRQSLVSSPVRAPQQPSSTKRGISPSRPSMPSHHRSHTTTGIPPSLAGSTSVWKVNLPQQQQYQFHHWSGPDSKDTNTSETPTSTSSSIKRKLSGTKHEPSPSPLKGKMMHSAVHKRNRSDGAALLSSTGGSGAGPLGSPYVYREHVIGPPLGQIPSQPQFQHRQQPSLSSLNNATQQAQSQVSKTPQQQQQGSSSSTTSAGPSSPFHPGPMAPGGPGQANLRHPHGMHHFMNQPQGYPPPVLYPSSSSSSTSFYPQQQQQQQKQQPSGPGQGGYSFPPKFQAPSDSSGSGGSGAGPGSGPGSGAGSSGSLLTGRAQRRQTSGGQQPSTPGRR</sequence>
<feature type="region of interest" description="Disordered" evidence="1">
    <location>
        <begin position="62"/>
        <end position="174"/>
    </location>
</feature>
<evidence type="ECO:0000313" key="3">
    <source>
        <dbReference type="Proteomes" id="UP001165063"/>
    </source>
</evidence>
<protein>
    <submittedName>
        <fullName evidence="2">Unnamed protein product</fullName>
    </submittedName>
</protein>
<feature type="compositionally biased region" description="Polar residues" evidence="1">
    <location>
        <begin position="444"/>
        <end position="458"/>
    </location>
</feature>
<proteinExistence type="predicted"/>
<evidence type="ECO:0000256" key="1">
    <source>
        <dbReference type="SAM" id="MobiDB-lite"/>
    </source>
</evidence>
<feature type="compositionally biased region" description="Low complexity" evidence="1">
    <location>
        <begin position="203"/>
        <end position="213"/>
    </location>
</feature>
<dbReference type="Proteomes" id="UP001165063">
    <property type="component" value="Unassembled WGS sequence"/>
</dbReference>